<dbReference type="GO" id="GO:0016740">
    <property type="term" value="F:transferase activity"/>
    <property type="evidence" value="ECO:0007669"/>
    <property type="project" value="UniProtKB-KW"/>
</dbReference>
<reference evidence="8 9" key="1">
    <citation type="journal article" date="2015" name="Genome Biol. Evol.">
        <title>Phylogenomic analyses indicate that early fungi evolved digesting cell walls of algal ancestors of land plants.</title>
        <authorList>
            <person name="Chang Y."/>
            <person name="Wang S."/>
            <person name="Sekimoto S."/>
            <person name="Aerts A.L."/>
            <person name="Choi C."/>
            <person name="Clum A."/>
            <person name="LaButti K.M."/>
            <person name="Lindquist E.A."/>
            <person name="Yee Ngan C."/>
            <person name="Ohm R.A."/>
            <person name="Salamov A.A."/>
            <person name="Grigoriev I.V."/>
            <person name="Spatafora J.W."/>
            <person name="Berbee M.L."/>
        </authorList>
    </citation>
    <scope>NUCLEOTIDE SEQUENCE [LARGE SCALE GENOMIC DNA]</scope>
    <source>
        <strain evidence="8 9">JEL478</strain>
    </source>
</reference>
<organism evidence="8 9">
    <name type="scientific">Gonapodya prolifera (strain JEL478)</name>
    <name type="common">Monoblepharis prolifera</name>
    <dbReference type="NCBI Taxonomy" id="1344416"/>
    <lineage>
        <taxon>Eukaryota</taxon>
        <taxon>Fungi</taxon>
        <taxon>Fungi incertae sedis</taxon>
        <taxon>Chytridiomycota</taxon>
        <taxon>Chytridiomycota incertae sedis</taxon>
        <taxon>Monoblepharidomycetes</taxon>
        <taxon>Monoblepharidales</taxon>
        <taxon>Gonapodyaceae</taxon>
        <taxon>Gonapodya</taxon>
    </lineage>
</organism>
<comment type="similarity">
    <text evidence="2 7">Belongs to the group II decarboxylase family.</text>
</comment>
<evidence type="ECO:0000256" key="5">
    <source>
        <dbReference type="ARBA" id="ARBA00023239"/>
    </source>
</evidence>
<gene>
    <name evidence="8" type="ORF">M427DRAFT_138047</name>
</gene>
<dbReference type="PANTHER" id="PTHR11999:SF70">
    <property type="entry name" value="MIP05841P"/>
    <property type="match status" value="1"/>
</dbReference>
<evidence type="ECO:0000256" key="3">
    <source>
        <dbReference type="ARBA" id="ARBA00022793"/>
    </source>
</evidence>
<name>A0A139A4J3_GONPJ</name>
<evidence type="ECO:0000256" key="7">
    <source>
        <dbReference type="RuleBase" id="RU000382"/>
    </source>
</evidence>
<dbReference type="InterPro" id="IPR015424">
    <property type="entry name" value="PyrdxlP-dep_Trfase"/>
</dbReference>
<sequence>MADLPEEPENDYSALLAAFERDVIQYPFASSAAPIGIIASFLASRMNAALGYPSTSADVLVSGGSVANIVWLAAMRFKMGGGSYVKEKGFLGMAKEGWEASKPMVVYTSTEGHRNPLHPEAIELLGIGSSYLRKIPVIPSTFQLSIPHVQRQIAADRLAGLRPVCVVASAGTVNTGAIDNLDEIANVCECEGLWFHIDWSYDAPAVIVDGLKGLYKGMERADSLVVDQHKWFYVPIDCGCSLVKSPVILRQTFSLVPLYHMTDRALPWFSEFSIELTLPFRAAKLWLTIQSFGRQGYLPSGGANLEEINRLQDAIADLVHSDGRCFLATTMFPVESLGTRPGASPWRSCPETPTRLTALRACIVNFRVTDVDLEALLDVVCECGERAWNEIAGVGPQVYARTD</sequence>
<dbReference type="GO" id="GO:0030170">
    <property type="term" value="F:pyridoxal phosphate binding"/>
    <property type="evidence" value="ECO:0007669"/>
    <property type="project" value="InterPro"/>
</dbReference>
<dbReference type="Pfam" id="PF00282">
    <property type="entry name" value="Pyridoxal_deC"/>
    <property type="match status" value="1"/>
</dbReference>
<protein>
    <submittedName>
        <fullName evidence="8">PLP-dependent transferase</fullName>
    </submittedName>
</protein>
<proteinExistence type="inferred from homology"/>
<evidence type="ECO:0000256" key="2">
    <source>
        <dbReference type="ARBA" id="ARBA00009533"/>
    </source>
</evidence>
<evidence type="ECO:0000256" key="1">
    <source>
        <dbReference type="ARBA" id="ARBA00001933"/>
    </source>
</evidence>
<dbReference type="STRING" id="1344416.A0A139A4J3"/>
<keyword evidence="8" id="KW-0808">Transferase</keyword>
<dbReference type="Gene3D" id="3.90.1150.10">
    <property type="entry name" value="Aspartate Aminotransferase, domain 1"/>
    <property type="match status" value="1"/>
</dbReference>
<keyword evidence="3" id="KW-0210">Decarboxylase</keyword>
<keyword evidence="5 7" id="KW-0456">Lyase</keyword>
<dbReference type="InterPro" id="IPR015422">
    <property type="entry name" value="PyrdxlP-dep_Trfase_small"/>
</dbReference>
<evidence type="ECO:0000313" key="9">
    <source>
        <dbReference type="Proteomes" id="UP000070544"/>
    </source>
</evidence>
<keyword evidence="4 6" id="KW-0663">Pyridoxal phosphate</keyword>
<dbReference type="OrthoDB" id="2161780at2759"/>
<dbReference type="InterPro" id="IPR002129">
    <property type="entry name" value="PyrdxlP-dep_de-COase"/>
</dbReference>
<keyword evidence="9" id="KW-1185">Reference proteome</keyword>
<evidence type="ECO:0000256" key="6">
    <source>
        <dbReference type="PIRSR" id="PIRSR602129-50"/>
    </source>
</evidence>
<dbReference type="InterPro" id="IPR010977">
    <property type="entry name" value="Aromatic_deC"/>
</dbReference>
<dbReference type="GO" id="GO:0016831">
    <property type="term" value="F:carboxy-lyase activity"/>
    <property type="evidence" value="ECO:0007669"/>
    <property type="project" value="UniProtKB-KW"/>
</dbReference>
<dbReference type="Proteomes" id="UP000070544">
    <property type="component" value="Unassembled WGS sequence"/>
</dbReference>
<dbReference type="EMBL" id="KQ965799">
    <property type="protein sequence ID" value="KXS11589.1"/>
    <property type="molecule type" value="Genomic_DNA"/>
</dbReference>
<evidence type="ECO:0000256" key="4">
    <source>
        <dbReference type="ARBA" id="ARBA00022898"/>
    </source>
</evidence>
<dbReference type="PANTHER" id="PTHR11999">
    <property type="entry name" value="GROUP II PYRIDOXAL-5-PHOSPHATE DECARBOXYLASE"/>
    <property type="match status" value="1"/>
</dbReference>
<accession>A0A139A4J3</accession>
<evidence type="ECO:0000313" key="8">
    <source>
        <dbReference type="EMBL" id="KXS11589.1"/>
    </source>
</evidence>
<comment type="cofactor">
    <cofactor evidence="1 6 7">
        <name>pyridoxal 5'-phosphate</name>
        <dbReference type="ChEBI" id="CHEBI:597326"/>
    </cofactor>
</comment>
<dbReference type="GO" id="GO:0019752">
    <property type="term" value="P:carboxylic acid metabolic process"/>
    <property type="evidence" value="ECO:0007669"/>
    <property type="project" value="InterPro"/>
</dbReference>
<dbReference type="SUPFAM" id="SSF53383">
    <property type="entry name" value="PLP-dependent transferases"/>
    <property type="match status" value="1"/>
</dbReference>
<dbReference type="InterPro" id="IPR015421">
    <property type="entry name" value="PyrdxlP-dep_Trfase_major"/>
</dbReference>
<dbReference type="AlphaFoldDB" id="A0A139A4J3"/>
<dbReference type="Gene3D" id="3.40.640.10">
    <property type="entry name" value="Type I PLP-dependent aspartate aminotransferase-like (Major domain)"/>
    <property type="match status" value="1"/>
</dbReference>
<feature type="modified residue" description="N6-(pyridoxal phosphate)lysine" evidence="6">
    <location>
        <position position="230"/>
    </location>
</feature>